<evidence type="ECO:0000313" key="2">
    <source>
        <dbReference type="Proteomes" id="UP001055879"/>
    </source>
</evidence>
<dbReference type="Proteomes" id="UP001055879">
    <property type="component" value="Linkage Group LG17"/>
</dbReference>
<keyword evidence="2" id="KW-1185">Reference proteome</keyword>
<name>A0ACB8XKC9_ARCLA</name>
<reference evidence="2" key="1">
    <citation type="journal article" date="2022" name="Mol. Ecol. Resour.">
        <title>The genomes of chicory, endive, great burdock and yacon provide insights into Asteraceae palaeo-polyploidization history and plant inulin production.</title>
        <authorList>
            <person name="Fan W."/>
            <person name="Wang S."/>
            <person name="Wang H."/>
            <person name="Wang A."/>
            <person name="Jiang F."/>
            <person name="Liu H."/>
            <person name="Zhao H."/>
            <person name="Xu D."/>
            <person name="Zhang Y."/>
        </authorList>
    </citation>
    <scope>NUCLEOTIDE SEQUENCE [LARGE SCALE GENOMIC DNA]</scope>
    <source>
        <strain evidence="2">cv. Niubang</strain>
    </source>
</reference>
<organism evidence="1 2">
    <name type="scientific">Arctium lappa</name>
    <name type="common">Greater burdock</name>
    <name type="synonym">Lappa major</name>
    <dbReference type="NCBI Taxonomy" id="4217"/>
    <lineage>
        <taxon>Eukaryota</taxon>
        <taxon>Viridiplantae</taxon>
        <taxon>Streptophyta</taxon>
        <taxon>Embryophyta</taxon>
        <taxon>Tracheophyta</taxon>
        <taxon>Spermatophyta</taxon>
        <taxon>Magnoliopsida</taxon>
        <taxon>eudicotyledons</taxon>
        <taxon>Gunneridae</taxon>
        <taxon>Pentapetalae</taxon>
        <taxon>asterids</taxon>
        <taxon>campanulids</taxon>
        <taxon>Asterales</taxon>
        <taxon>Asteraceae</taxon>
        <taxon>Carduoideae</taxon>
        <taxon>Cardueae</taxon>
        <taxon>Arctiinae</taxon>
        <taxon>Arctium</taxon>
    </lineage>
</organism>
<reference evidence="1 2" key="2">
    <citation type="journal article" date="2022" name="Mol. Ecol. Resour.">
        <title>The genomes of chicory, endive, great burdock and yacon provide insights into Asteraceae paleo-polyploidization history and plant inulin production.</title>
        <authorList>
            <person name="Fan W."/>
            <person name="Wang S."/>
            <person name="Wang H."/>
            <person name="Wang A."/>
            <person name="Jiang F."/>
            <person name="Liu H."/>
            <person name="Zhao H."/>
            <person name="Xu D."/>
            <person name="Zhang Y."/>
        </authorList>
    </citation>
    <scope>NUCLEOTIDE SEQUENCE [LARGE SCALE GENOMIC DNA]</scope>
    <source>
        <strain evidence="2">cv. Niubang</strain>
    </source>
</reference>
<gene>
    <name evidence="1" type="ORF">L6452_43196</name>
</gene>
<sequence length="97" mass="10892">MMMGFIASGCNLCNPLYKGNFLYVLGNANNVFDEMVLTTLLCILPCLGHLILDCIDGTLNVWMGVNPRLDQLGFMSKDLQVLEENYEEVGDVQKMRL</sequence>
<proteinExistence type="predicted"/>
<evidence type="ECO:0000313" key="1">
    <source>
        <dbReference type="EMBL" id="KAI3668119.1"/>
    </source>
</evidence>
<accession>A0ACB8XKC9</accession>
<comment type="caution">
    <text evidence="1">The sequence shown here is derived from an EMBL/GenBank/DDBJ whole genome shotgun (WGS) entry which is preliminary data.</text>
</comment>
<dbReference type="EMBL" id="CM042063">
    <property type="protein sequence ID" value="KAI3668119.1"/>
    <property type="molecule type" value="Genomic_DNA"/>
</dbReference>
<protein>
    <submittedName>
        <fullName evidence="1">Uncharacterized protein</fullName>
    </submittedName>
</protein>